<keyword evidence="2" id="KW-1185">Reference proteome</keyword>
<gene>
    <name evidence="1" type="ORF">Rhopal_001899-T1</name>
</gene>
<accession>A0AAV5GJT1</accession>
<evidence type="ECO:0000313" key="1">
    <source>
        <dbReference type="EMBL" id="GJN88928.1"/>
    </source>
</evidence>
<reference evidence="1 2" key="1">
    <citation type="submission" date="2021-12" db="EMBL/GenBank/DDBJ databases">
        <title>High titer production of polyol ester of fatty acids by Rhodotorula paludigena BS15 towards product separation-free biomass refinery.</title>
        <authorList>
            <person name="Mano J."/>
            <person name="Ono H."/>
            <person name="Tanaka T."/>
            <person name="Naito K."/>
            <person name="Sushida H."/>
            <person name="Ike M."/>
            <person name="Tokuyasu K."/>
            <person name="Kitaoka M."/>
        </authorList>
    </citation>
    <scope>NUCLEOTIDE SEQUENCE [LARGE SCALE GENOMIC DNA]</scope>
    <source>
        <strain evidence="1 2">BS15</strain>
    </source>
</reference>
<comment type="caution">
    <text evidence="1">The sequence shown here is derived from an EMBL/GenBank/DDBJ whole genome shotgun (WGS) entry which is preliminary data.</text>
</comment>
<dbReference type="AlphaFoldDB" id="A0AAV5GJT1"/>
<dbReference type="EMBL" id="BQKY01000004">
    <property type="protein sequence ID" value="GJN88928.1"/>
    <property type="molecule type" value="Genomic_DNA"/>
</dbReference>
<dbReference type="Proteomes" id="UP001342314">
    <property type="component" value="Unassembled WGS sequence"/>
</dbReference>
<protein>
    <submittedName>
        <fullName evidence="1">Uncharacterized protein</fullName>
    </submittedName>
</protein>
<proteinExistence type="predicted"/>
<name>A0AAV5GJT1_9BASI</name>
<evidence type="ECO:0000313" key="2">
    <source>
        <dbReference type="Proteomes" id="UP001342314"/>
    </source>
</evidence>
<sequence>MSSTRQIPCLVWKEHKRVCGPAANPFLWPLLTQQEAEDAVANKDFRVRDPDAPDFPSLSENLQDLGMSASIVDDVIRQLATPAPLPLPSTDALKQILIGAVRYFEMQRLDEIQVATRQHVSTPMHLVTVADHNVFGYPLEITPLHSIVRHGFLIRHAVLRAAERRMLVGDLSPSFILKSVDALNWYAQDMLGNVDVDEETADAVRTVLPQQLGQLRSAIQAIMRR</sequence>
<organism evidence="1 2">
    <name type="scientific">Rhodotorula paludigena</name>
    <dbReference type="NCBI Taxonomy" id="86838"/>
    <lineage>
        <taxon>Eukaryota</taxon>
        <taxon>Fungi</taxon>
        <taxon>Dikarya</taxon>
        <taxon>Basidiomycota</taxon>
        <taxon>Pucciniomycotina</taxon>
        <taxon>Microbotryomycetes</taxon>
        <taxon>Sporidiobolales</taxon>
        <taxon>Sporidiobolaceae</taxon>
        <taxon>Rhodotorula</taxon>
    </lineage>
</organism>